<feature type="transmembrane region" description="Helical" evidence="1">
    <location>
        <begin position="166"/>
        <end position="192"/>
    </location>
</feature>
<evidence type="ECO:0000256" key="1">
    <source>
        <dbReference type="SAM" id="Phobius"/>
    </source>
</evidence>
<gene>
    <name evidence="2" type="ORF">Fcan01_11297</name>
</gene>
<reference evidence="2 3" key="1">
    <citation type="submission" date="2015-12" db="EMBL/GenBank/DDBJ databases">
        <title>The genome of Folsomia candida.</title>
        <authorList>
            <person name="Faddeeva A."/>
            <person name="Derks M.F."/>
            <person name="Anvar Y."/>
            <person name="Smit S."/>
            <person name="Van Straalen N."/>
            <person name="Roelofs D."/>
        </authorList>
    </citation>
    <scope>NUCLEOTIDE SEQUENCE [LARGE SCALE GENOMIC DNA]</scope>
    <source>
        <strain evidence="2 3">VU population</strain>
        <tissue evidence="2">Whole body</tissue>
    </source>
</reference>
<feature type="transmembrane region" description="Helical" evidence="1">
    <location>
        <begin position="263"/>
        <end position="286"/>
    </location>
</feature>
<keyword evidence="1" id="KW-1133">Transmembrane helix</keyword>
<name>A0A226EDN7_FOLCA</name>
<dbReference type="EMBL" id="LNIX01000005">
    <property type="protein sequence ID" value="OXA54786.1"/>
    <property type="molecule type" value="Genomic_DNA"/>
</dbReference>
<dbReference type="AlphaFoldDB" id="A0A226EDN7"/>
<keyword evidence="1" id="KW-0472">Membrane</keyword>
<dbReference type="Proteomes" id="UP000198287">
    <property type="component" value="Unassembled WGS sequence"/>
</dbReference>
<feature type="transmembrane region" description="Helical" evidence="1">
    <location>
        <begin position="105"/>
        <end position="130"/>
    </location>
</feature>
<organism evidence="2 3">
    <name type="scientific">Folsomia candida</name>
    <name type="common">Springtail</name>
    <dbReference type="NCBI Taxonomy" id="158441"/>
    <lineage>
        <taxon>Eukaryota</taxon>
        <taxon>Metazoa</taxon>
        <taxon>Ecdysozoa</taxon>
        <taxon>Arthropoda</taxon>
        <taxon>Hexapoda</taxon>
        <taxon>Collembola</taxon>
        <taxon>Entomobryomorpha</taxon>
        <taxon>Isotomoidea</taxon>
        <taxon>Isotomidae</taxon>
        <taxon>Proisotominae</taxon>
        <taxon>Folsomia</taxon>
    </lineage>
</organism>
<comment type="caution">
    <text evidence="2">The sequence shown here is derived from an EMBL/GenBank/DDBJ whole genome shotgun (WGS) entry which is preliminary data.</text>
</comment>
<accession>A0A226EDN7</accession>
<feature type="transmembrane region" description="Helical" evidence="1">
    <location>
        <begin position="237"/>
        <end position="257"/>
    </location>
</feature>
<keyword evidence="3" id="KW-1185">Reference proteome</keyword>
<sequence>MDKTQRWLRDWYAPSSYIPLVVRLAKWSLLLNQFPFTIHDQSRYPSNPPAPTWKFVLMYYCITVYASLVIFIITCSVRKEETVLLLNSAVQVEQNFISKDIIQMIYVLIIAISMMSLFLMPIACFAIALIRPCMPLGLSSVVHLECKSWDNDADIGIILRTVSAILFYYLACSAVYSGVFALIVALTYPTIVKLILLESMKRDLITGSQSNFKTCLKKYRTLQLLSDMHNSVFRNPAMAATVGCVTIGESFALYPLIASASVVPLPLLVLFANVSLDFFIAIVGLFKIMSFPFTKSVDLLNSLQRINIKPANWVNRYLRSCSPSKLTLGDVVSELCGDWIR</sequence>
<evidence type="ECO:0000313" key="3">
    <source>
        <dbReference type="Proteomes" id="UP000198287"/>
    </source>
</evidence>
<keyword evidence="1" id="KW-0812">Transmembrane</keyword>
<proteinExistence type="predicted"/>
<evidence type="ECO:0000313" key="2">
    <source>
        <dbReference type="EMBL" id="OXA54786.1"/>
    </source>
</evidence>
<feature type="transmembrane region" description="Helical" evidence="1">
    <location>
        <begin position="57"/>
        <end position="77"/>
    </location>
</feature>
<protein>
    <submittedName>
        <fullName evidence="2">Uncharacterized protein</fullName>
    </submittedName>
</protein>